<accession>Q8TUX7</accession>
<dbReference type="InterPro" id="IPR010982">
    <property type="entry name" value="Lambda_DNA-bd_dom_sf"/>
</dbReference>
<protein>
    <submittedName>
        <fullName evidence="3">Ferredoxin fused to cHTH-type DNA-binding domain</fullName>
    </submittedName>
</protein>
<proteinExistence type="predicted"/>
<dbReference type="KEGG" id="mka:MK1625"/>
<dbReference type="STRING" id="190192.MK1625"/>
<dbReference type="SUPFAM" id="SSF47413">
    <property type="entry name" value="lambda repressor-like DNA-binding domains"/>
    <property type="match status" value="1"/>
</dbReference>
<feature type="domain" description="HTH cro/C1-type" evidence="1">
    <location>
        <begin position="22"/>
        <end position="60"/>
    </location>
</feature>
<dbReference type="EMBL" id="AE009439">
    <property type="protein sequence ID" value="AAM02838.1"/>
    <property type="molecule type" value="Genomic_DNA"/>
</dbReference>
<dbReference type="SUPFAM" id="SSF54862">
    <property type="entry name" value="4Fe-4S ferredoxins"/>
    <property type="match status" value="1"/>
</dbReference>
<evidence type="ECO:0000313" key="4">
    <source>
        <dbReference type="Proteomes" id="UP000001826"/>
    </source>
</evidence>
<dbReference type="InterPro" id="IPR001387">
    <property type="entry name" value="Cro/C1-type_HTH"/>
</dbReference>
<dbReference type="CDD" id="cd01392">
    <property type="entry name" value="HTH_LacI"/>
    <property type="match status" value="1"/>
</dbReference>
<dbReference type="InterPro" id="IPR017896">
    <property type="entry name" value="4Fe4S_Fe-S-bd"/>
</dbReference>
<keyword evidence="4" id="KW-1185">Reference proteome</keyword>
<dbReference type="GO" id="GO:0016491">
    <property type="term" value="F:oxidoreductase activity"/>
    <property type="evidence" value="ECO:0007669"/>
    <property type="project" value="UniProtKB-ARBA"/>
</dbReference>
<dbReference type="PROSITE" id="PS51379">
    <property type="entry name" value="4FE4S_FER_2"/>
    <property type="match status" value="1"/>
</dbReference>
<dbReference type="Gene3D" id="1.10.260.40">
    <property type="entry name" value="lambda repressor-like DNA-binding domains"/>
    <property type="match status" value="1"/>
</dbReference>
<dbReference type="AlphaFoldDB" id="Q8TUX7"/>
<evidence type="ECO:0000259" key="1">
    <source>
        <dbReference type="PROSITE" id="PS50943"/>
    </source>
</evidence>
<reference evidence="3 4" key="1">
    <citation type="journal article" date="2002" name="Proc. Natl. Acad. Sci. U.S.A.">
        <title>The complete genome of hyperthermophile Methanopyrus kandleri AV19 and monophyly of archaeal methanogens.</title>
        <authorList>
            <person name="Slesarev A.I."/>
            <person name="Mezhevaya K.V."/>
            <person name="Makarova K.S."/>
            <person name="Polushin N.N."/>
            <person name="Shcherbinina O.V."/>
            <person name="Shakhova V.V."/>
            <person name="Belova G.I."/>
            <person name="Aravind L."/>
            <person name="Natale D.A."/>
            <person name="Rogozin I.B."/>
            <person name="Tatusov R.L."/>
            <person name="Wolf Y.I."/>
            <person name="Stetter K.O."/>
            <person name="Malykh A.G."/>
            <person name="Koonin E.V."/>
            <person name="Kozyavkin S.A."/>
        </authorList>
    </citation>
    <scope>NUCLEOTIDE SEQUENCE [LARGE SCALE GENOMIC DNA]</scope>
    <source>
        <strain evidence="4">AV19 / DSM 6324 / JCM 9639 / NBRC 100938</strain>
    </source>
</reference>
<dbReference type="InParanoid" id="Q8TUX7"/>
<name>Q8TUX7_METKA</name>
<keyword evidence="3" id="KW-0238">DNA-binding</keyword>
<dbReference type="GO" id="GO:0006355">
    <property type="term" value="P:regulation of DNA-templated transcription"/>
    <property type="evidence" value="ECO:0007669"/>
    <property type="project" value="InterPro"/>
</dbReference>
<dbReference type="PROSITE" id="PS50943">
    <property type="entry name" value="HTH_CROC1"/>
    <property type="match status" value="1"/>
</dbReference>
<dbReference type="EnsemblBacteria" id="AAM02838">
    <property type="protein sequence ID" value="AAM02838"/>
    <property type="gene ID" value="MK1625"/>
</dbReference>
<dbReference type="GO" id="GO:0003677">
    <property type="term" value="F:DNA binding"/>
    <property type="evidence" value="ECO:0007669"/>
    <property type="project" value="UniProtKB-KW"/>
</dbReference>
<sequence length="161" mass="17720">MIQGWSALRRGRLNLEAVIRALAAERMASELPLVEVAARLDVDPSTVSHYLSGDYPSEETRDKVRRVVEETPPFGLWPQLREALGVDVAAEALKWVMGPRTEAEPDVDDERCLACGRCSEICPSPDGECLGCGECVRACPSGARSLSVRYRGLVYRVFSPK</sequence>
<evidence type="ECO:0000313" key="3">
    <source>
        <dbReference type="EMBL" id="AAM02838.1"/>
    </source>
</evidence>
<organism evidence="3 4">
    <name type="scientific">Methanopyrus kandleri (strain AV19 / DSM 6324 / JCM 9639 / NBRC 100938)</name>
    <dbReference type="NCBI Taxonomy" id="190192"/>
    <lineage>
        <taxon>Archaea</taxon>
        <taxon>Methanobacteriati</taxon>
        <taxon>Methanobacteriota</taxon>
        <taxon>Methanomada group</taxon>
        <taxon>Methanopyri</taxon>
        <taxon>Methanopyrales</taxon>
        <taxon>Methanopyraceae</taxon>
        <taxon>Methanopyrus</taxon>
    </lineage>
</organism>
<dbReference type="Pfam" id="PF00037">
    <property type="entry name" value="Fer4"/>
    <property type="match status" value="2"/>
</dbReference>
<dbReference type="InterPro" id="IPR017900">
    <property type="entry name" value="4Fe4S_Fe_S_CS"/>
</dbReference>
<evidence type="ECO:0000259" key="2">
    <source>
        <dbReference type="PROSITE" id="PS51379"/>
    </source>
</evidence>
<gene>
    <name evidence="3" type="ordered locus">MK1625</name>
</gene>
<dbReference type="Proteomes" id="UP000001826">
    <property type="component" value="Chromosome"/>
</dbReference>
<dbReference type="HOGENOM" id="CLU_1639975_0_0_2"/>
<dbReference type="PROSITE" id="PS00198">
    <property type="entry name" value="4FE4S_FER_1"/>
    <property type="match status" value="2"/>
</dbReference>
<dbReference type="FunCoup" id="Q8TUX7">
    <property type="interactions" value="69"/>
</dbReference>
<dbReference type="PATRIC" id="fig|190192.8.peg.1788"/>
<dbReference type="PaxDb" id="190192-MK1625"/>
<feature type="domain" description="4Fe-4S ferredoxin-type" evidence="2">
    <location>
        <begin position="119"/>
        <end position="149"/>
    </location>
</feature>
<dbReference type="InterPro" id="IPR000843">
    <property type="entry name" value="HTH_LacI"/>
</dbReference>